<evidence type="ECO:0008006" key="4">
    <source>
        <dbReference type="Google" id="ProtNLM"/>
    </source>
</evidence>
<feature type="transmembrane region" description="Helical" evidence="1">
    <location>
        <begin position="145"/>
        <end position="167"/>
    </location>
</feature>
<dbReference type="PANTHER" id="PTHR28013:SF4">
    <property type="entry name" value="MARVEL DOMAIN-CONTAINING PROTEIN"/>
    <property type="match status" value="1"/>
</dbReference>
<proteinExistence type="predicted"/>
<dbReference type="EMBL" id="JACAZI010000028">
    <property type="protein sequence ID" value="KAF7333817.1"/>
    <property type="molecule type" value="Genomic_DNA"/>
</dbReference>
<organism evidence="2 3">
    <name type="scientific">Mycena venus</name>
    <dbReference type="NCBI Taxonomy" id="2733690"/>
    <lineage>
        <taxon>Eukaryota</taxon>
        <taxon>Fungi</taxon>
        <taxon>Dikarya</taxon>
        <taxon>Basidiomycota</taxon>
        <taxon>Agaricomycotina</taxon>
        <taxon>Agaricomycetes</taxon>
        <taxon>Agaricomycetidae</taxon>
        <taxon>Agaricales</taxon>
        <taxon>Marasmiineae</taxon>
        <taxon>Mycenaceae</taxon>
        <taxon>Mycena</taxon>
    </lineage>
</organism>
<reference evidence="2" key="1">
    <citation type="submission" date="2020-05" db="EMBL/GenBank/DDBJ databases">
        <title>Mycena genomes resolve the evolution of fungal bioluminescence.</title>
        <authorList>
            <person name="Tsai I.J."/>
        </authorList>
    </citation>
    <scope>NUCLEOTIDE SEQUENCE</scope>
    <source>
        <strain evidence="2">CCC161011</strain>
    </source>
</reference>
<dbReference type="GO" id="GO:0035838">
    <property type="term" value="C:growing cell tip"/>
    <property type="evidence" value="ECO:0007669"/>
    <property type="project" value="TreeGrafter"/>
</dbReference>
<dbReference type="AlphaFoldDB" id="A0A8H6X448"/>
<accession>A0A8H6X448</accession>
<dbReference type="GO" id="GO:0032153">
    <property type="term" value="C:cell division site"/>
    <property type="evidence" value="ECO:0007669"/>
    <property type="project" value="TreeGrafter"/>
</dbReference>
<dbReference type="Pfam" id="PF06687">
    <property type="entry name" value="SUR7"/>
    <property type="match status" value="1"/>
</dbReference>
<evidence type="ECO:0000313" key="3">
    <source>
        <dbReference type="Proteomes" id="UP000620124"/>
    </source>
</evidence>
<keyword evidence="1" id="KW-1133">Transmembrane helix</keyword>
<evidence type="ECO:0000313" key="2">
    <source>
        <dbReference type="EMBL" id="KAF7333817.1"/>
    </source>
</evidence>
<feature type="transmembrane region" description="Helical" evidence="1">
    <location>
        <begin position="7"/>
        <end position="30"/>
    </location>
</feature>
<dbReference type="OrthoDB" id="3365245at2759"/>
<dbReference type="InterPro" id="IPR051380">
    <property type="entry name" value="pH-response_reg_palI/RIM9"/>
</dbReference>
<protein>
    <recommendedName>
        <fullName evidence="4">Pali-domain-containing protein</fullName>
    </recommendedName>
</protein>
<dbReference type="InterPro" id="IPR009571">
    <property type="entry name" value="SUR7/Rim9-like_fungi"/>
</dbReference>
<dbReference type="PANTHER" id="PTHR28013">
    <property type="entry name" value="PROTEIN DCV1-RELATED"/>
    <property type="match status" value="1"/>
</dbReference>
<evidence type="ECO:0000256" key="1">
    <source>
        <dbReference type="SAM" id="Phobius"/>
    </source>
</evidence>
<name>A0A8H6X448_9AGAR</name>
<dbReference type="Proteomes" id="UP000620124">
    <property type="component" value="Unassembled WGS sequence"/>
</dbReference>
<sequence length="252" mass="26040">MVACLKTLGLVSVGAGTALLGMVAFAVPYFKSVYFLRIDLGSGAGNGTSVSVSKNSSTTPANASSALNLAGSPDADQSWSGHAFVDLGPLGFCTNLDDGQGLHCSNATIGYSLHDAANFIDFNGTLPAPLAGAANTVATTLTKVLVVHLIAFAIAVVSFAFALLSFIGVPIAACCSSCFCGFAAATAFAVLIFDVVFFEVIKKRVEVQEVGGAKVGNAMYLTMLACLLLFVAPAIFLIERLCVCCRPFKKSR</sequence>
<feature type="transmembrane region" description="Helical" evidence="1">
    <location>
        <begin position="179"/>
        <end position="198"/>
    </location>
</feature>
<feature type="transmembrane region" description="Helical" evidence="1">
    <location>
        <begin position="218"/>
        <end position="243"/>
    </location>
</feature>
<keyword evidence="1" id="KW-0812">Transmembrane</keyword>
<dbReference type="GO" id="GO:0005886">
    <property type="term" value="C:plasma membrane"/>
    <property type="evidence" value="ECO:0007669"/>
    <property type="project" value="InterPro"/>
</dbReference>
<gene>
    <name evidence="2" type="ORF">MVEN_02338600</name>
</gene>
<keyword evidence="3" id="KW-1185">Reference proteome</keyword>
<keyword evidence="1" id="KW-0472">Membrane</keyword>
<comment type="caution">
    <text evidence="2">The sequence shown here is derived from an EMBL/GenBank/DDBJ whole genome shotgun (WGS) entry which is preliminary data.</text>
</comment>